<protein>
    <submittedName>
        <fullName evidence="2">Spore germination protein GerPC</fullName>
    </submittedName>
</protein>
<accession>A0ABU5C9Q2</accession>
<dbReference type="InterPro" id="IPR019673">
    <property type="entry name" value="Spore_germination_GerPC"/>
</dbReference>
<evidence type="ECO:0000313" key="2">
    <source>
        <dbReference type="EMBL" id="MDY0396053.1"/>
    </source>
</evidence>
<dbReference type="Proteomes" id="UP001281447">
    <property type="component" value="Unassembled WGS sequence"/>
</dbReference>
<comment type="caution">
    <text evidence="2">The sequence shown here is derived from an EMBL/GenBank/DDBJ whole genome shotgun (WGS) entry which is preliminary data.</text>
</comment>
<sequence>MHMQHYDQYLHDLYRMHQEQSDEIRALKQQINDMQNTLGTLPGQGVEKIEYKFDQLKIENLNGTLHIGLSPENLEDIENLQAMKQNDGQQQNAGAMQKTLTEISNHLYRNGPQTIRSLAENYQYPVDQGYTALMLQDIEKQLPARISYHTEEARKNGVAKEEDIHQHVMEALKKRN</sequence>
<gene>
    <name evidence="2" type="primary">gerPC</name>
    <name evidence="2" type="ORF">RWE15_18890</name>
</gene>
<dbReference type="Pfam" id="PF10737">
    <property type="entry name" value="GerPC"/>
    <property type="match status" value="1"/>
</dbReference>
<proteinExistence type="predicted"/>
<feature type="coiled-coil region" evidence="1">
    <location>
        <begin position="10"/>
        <end position="37"/>
    </location>
</feature>
<keyword evidence="3" id="KW-1185">Reference proteome</keyword>
<keyword evidence="1" id="KW-0175">Coiled coil</keyword>
<reference evidence="2 3" key="1">
    <citation type="submission" date="2023-10" db="EMBL/GenBank/DDBJ databases">
        <title>Virgibacillus halophilus 5B73C genome.</title>
        <authorList>
            <person name="Miliotis G."/>
            <person name="Sengupta P."/>
            <person name="Hameed A."/>
            <person name="Chuvochina M."/>
            <person name="Mcdonagh F."/>
            <person name="Simpson A.C."/>
            <person name="Singh N.K."/>
            <person name="Rekha P.D."/>
            <person name="Raman K."/>
            <person name="Hugenholtz P."/>
            <person name="Venkateswaran K."/>
        </authorList>
    </citation>
    <scope>NUCLEOTIDE SEQUENCE [LARGE SCALE GENOMIC DNA]</scope>
    <source>
        <strain evidence="2 3">5B73C</strain>
    </source>
</reference>
<evidence type="ECO:0000256" key="1">
    <source>
        <dbReference type="SAM" id="Coils"/>
    </source>
</evidence>
<evidence type="ECO:0000313" key="3">
    <source>
        <dbReference type="Proteomes" id="UP001281447"/>
    </source>
</evidence>
<name>A0ABU5C9Q2_9BACI</name>
<dbReference type="EMBL" id="JAWDIP010000004">
    <property type="protein sequence ID" value="MDY0396053.1"/>
    <property type="molecule type" value="Genomic_DNA"/>
</dbReference>
<organism evidence="2 3">
    <name type="scientific">Tigheibacillus halophilus</name>
    <dbReference type="NCBI Taxonomy" id="361280"/>
    <lineage>
        <taxon>Bacteria</taxon>
        <taxon>Bacillati</taxon>
        <taxon>Bacillota</taxon>
        <taxon>Bacilli</taxon>
        <taxon>Bacillales</taxon>
        <taxon>Bacillaceae</taxon>
        <taxon>Tigheibacillus</taxon>
    </lineage>
</organism>